<dbReference type="Gene3D" id="3.20.20.70">
    <property type="entry name" value="Aldolase class I"/>
    <property type="match status" value="1"/>
</dbReference>
<evidence type="ECO:0000313" key="2">
    <source>
        <dbReference type="EMBL" id="MBM7586954.1"/>
    </source>
</evidence>
<evidence type="ECO:0000256" key="1">
    <source>
        <dbReference type="PIRNR" id="PIRNR016897"/>
    </source>
</evidence>
<dbReference type="EMBL" id="JAFBDZ010000003">
    <property type="protein sequence ID" value="MBM7586954.1"/>
    <property type="molecule type" value="Genomic_DNA"/>
</dbReference>
<keyword evidence="1" id="KW-0319">Glycerol metabolism</keyword>
<keyword evidence="1" id="KW-0804">Transcription</keyword>
<gene>
    <name evidence="2" type="ORF">JOC86_003506</name>
</gene>
<keyword evidence="1" id="KW-0805">Transcription regulation</keyword>
<comment type="caution">
    <text evidence="2">The sequence shown here is derived from an EMBL/GenBank/DDBJ whole genome shotgun (WGS) entry which is preliminary data.</text>
</comment>
<evidence type="ECO:0000313" key="3">
    <source>
        <dbReference type="Proteomes" id="UP001646157"/>
    </source>
</evidence>
<dbReference type="Pfam" id="PF04309">
    <property type="entry name" value="G3P_antiterm"/>
    <property type="match status" value="1"/>
</dbReference>
<proteinExistence type="predicted"/>
<dbReference type="SUPFAM" id="SSF110391">
    <property type="entry name" value="GlpP-like"/>
    <property type="match status" value="1"/>
</dbReference>
<keyword evidence="1" id="KW-0694">RNA-binding</keyword>
<accession>A0ABS2NGR3</accession>
<dbReference type="PIRSF" id="PIRSF016897">
    <property type="entry name" value="GlpP"/>
    <property type="match status" value="1"/>
</dbReference>
<comment type="function">
    <text evidence="1">Regulates expression of the glpD operon. In the presence of glycerol 3-phosphate (G3P) causes antitermination of transcription of glpD at the inverted repeat of the leader region to enhance its transcription. Binds and stabilizes glpD leader mRNA.</text>
</comment>
<dbReference type="Proteomes" id="UP001646157">
    <property type="component" value="Unassembled WGS sequence"/>
</dbReference>
<sequence>MSFNGQKILPAVRNMKDFDKMMNTHYQYGVFLDLHVGQLKSVYQYANNAEKKMFLHIDLIQGLKSDEYATEYVCQEVKPYGIISTKGSVIQKANHKGVATTLRTFIIDSSALKKSINLIQKVDPDYIEILPGVVPKVIKEIHEATGKPIFAGGLIESVEEVEVALDAGASAITTSNRSLWKQYDLSRINGQ</sequence>
<protein>
    <recommendedName>
        <fullName evidence="1">Glycerol uptake operon antiterminator regulatory protein</fullName>
    </recommendedName>
</protein>
<dbReference type="PANTHER" id="PTHR35787">
    <property type="entry name" value="GLYCEROL UPTAKE OPERON ANTITERMINATOR REGULATORY PROTEIN"/>
    <property type="match status" value="1"/>
</dbReference>
<dbReference type="RefSeq" id="WP_205174115.1">
    <property type="nucleotide sequence ID" value="NZ_JAFBDZ010000003.1"/>
</dbReference>
<organism evidence="2 3">
    <name type="scientific">Rossellomorea pakistanensis</name>
    <dbReference type="NCBI Taxonomy" id="992288"/>
    <lineage>
        <taxon>Bacteria</taxon>
        <taxon>Bacillati</taxon>
        <taxon>Bacillota</taxon>
        <taxon>Bacilli</taxon>
        <taxon>Bacillales</taxon>
        <taxon>Bacillaceae</taxon>
        <taxon>Rossellomorea</taxon>
    </lineage>
</organism>
<name>A0ABS2NGR3_9BACI</name>
<dbReference type="PANTHER" id="PTHR35787:SF1">
    <property type="entry name" value="GLYCEROL UPTAKE OPERON ANTITERMINATOR REGULATORY PROTEIN"/>
    <property type="match status" value="1"/>
</dbReference>
<reference evidence="2 3" key="1">
    <citation type="submission" date="2021-01" db="EMBL/GenBank/DDBJ databases">
        <title>Genomic Encyclopedia of Type Strains, Phase IV (KMG-IV): sequencing the most valuable type-strain genomes for metagenomic binning, comparative biology and taxonomic classification.</title>
        <authorList>
            <person name="Goeker M."/>
        </authorList>
    </citation>
    <scope>NUCLEOTIDE SEQUENCE [LARGE SCALE GENOMIC DNA]</scope>
    <source>
        <strain evidence="2 3">DSM 24834</strain>
    </source>
</reference>
<dbReference type="InterPro" id="IPR006699">
    <property type="entry name" value="GlpP"/>
</dbReference>
<keyword evidence="3" id="KW-1185">Reference proteome</keyword>
<dbReference type="InterPro" id="IPR013785">
    <property type="entry name" value="Aldolase_TIM"/>
</dbReference>